<dbReference type="NCBIfam" id="NF041023">
    <property type="entry name" value="PP0621_fam"/>
    <property type="match status" value="1"/>
</dbReference>
<dbReference type="EMBL" id="RDQO01000004">
    <property type="protein sequence ID" value="RMX04839.1"/>
    <property type="molecule type" value="Genomic_DNA"/>
</dbReference>
<gene>
    <name evidence="2" type="ORF">D8I35_13320</name>
</gene>
<name>A0A3M6QQK8_9BURK</name>
<keyword evidence="3" id="KW-1185">Reference proteome</keyword>
<dbReference type="RefSeq" id="WP_122230137.1">
    <property type="nucleotide sequence ID" value="NZ_RDQO01000004.1"/>
</dbReference>
<evidence type="ECO:0000313" key="2">
    <source>
        <dbReference type="EMBL" id="RMX04839.1"/>
    </source>
</evidence>
<dbReference type="AlphaFoldDB" id="A0A3M6QQK8"/>
<comment type="caution">
    <text evidence="2">The sequence shown here is derived from an EMBL/GenBank/DDBJ whole genome shotgun (WGS) entry which is preliminary data.</text>
</comment>
<dbReference type="InterPro" id="IPR049708">
    <property type="entry name" value="PP0621-like"/>
</dbReference>
<reference evidence="2 3" key="1">
    <citation type="submission" date="2018-10" db="EMBL/GenBank/DDBJ databases">
        <title>Draft genome of Cortibacter populi DSM10536.</title>
        <authorList>
            <person name="Bernier A.-M."/>
            <person name="Bernard K."/>
        </authorList>
    </citation>
    <scope>NUCLEOTIDE SEQUENCE [LARGE SCALE GENOMIC DNA]</scope>
    <source>
        <strain evidence="2 3">DSM 105136</strain>
    </source>
</reference>
<sequence length="85" mass="9320">MSKLLLTFCVLAVALWLWQAARRKTQQLRRQQNQARQAVRHGPPPPADQMVPCAVCGSHLPAASAHRQGGRSYCPEHAPGGAARR</sequence>
<evidence type="ECO:0000256" key="1">
    <source>
        <dbReference type="SAM" id="MobiDB-lite"/>
    </source>
</evidence>
<accession>A0A3M6QQK8</accession>
<protein>
    <submittedName>
        <fullName evidence="2">Uncharacterized protein</fullName>
    </submittedName>
</protein>
<feature type="region of interest" description="Disordered" evidence="1">
    <location>
        <begin position="64"/>
        <end position="85"/>
    </location>
</feature>
<dbReference type="OrthoDB" id="9814432at2"/>
<organism evidence="2 3">
    <name type="scientific">Corticibacter populi</name>
    <dbReference type="NCBI Taxonomy" id="1550736"/>
    <lineage>
        <taxon>Bacteria</taxon>
        <taxon>Pseudomonadati</taxon>
        <taxon>Pseudomonadota</taxon>
        <taxon>Betaproteobacteria</taxon>
        <taxon>Burkholderiales</taxon>
        <taxon>Comamonadaceae</taxon>
        <taxon>Corticibacter</taxon>
    </lineage>
</organism>
<evidence type="ECO:0000313" key="3">
    <source>
        <dbReference type="Proteomes" id="UP000278006"/>
    </source>
</evidence>
<dbReference type="Proteomes" id="UP000278006">
    <property type="component" value="Unassembled WGS sequence"/>
</dbReference>
<proteinExistence type="predicted"/>